<feature type="domain" description="HTH marR-type" evidence="1">
    <location>
        <begin position="1"/>
        <end position="136"/>
    </location>
</feature>
<evidence type="ECO:0000313" key="2">
    <source>
        <dbReference type="EMBL" id="MFC7617741.1"/>
    </source>
</evidence>
<sequence>MPGLRELAAGIRTAEHAITTETAHLLRSLDLTVRQYSTMVILAESPDLSGAHLARLCLVTPQSMAAILAKLADRELIERTPSSVHERVLLARLSPKGWAALRKAETLTESAGARLTNTLRPAERSQLRDYLQRVIDAFTRGDDRDPAPRVEDHNAV</sequence>
<evidence type="ECO:0000313" key="3">
    <source>
        <dbReference type="Proteomes" id="UP001596512"/>
    </source>
</evidence>
<dbReference type="InterPro" id="IPR039422">
    <property type="entry name" value="MarR/SlyA-like"/>
</dbReference>
<dbReference type="Pfam" id="PF12802">
    <property type="entry name" value="MarR_2"/>
    <property type="match status" value="1"/>
</dbReference>
<dbReference type="PROSITE" id="PS50995">
    <property type="entry name" value="HTH_MARR_2"/>
    <property type="match status" value="1"/>
</dbReference>
<dbReference type="InterPro" id="IPR000835">
    <property type="entry name" value="HTH_MarR-typ"/>
</dbReference>
<proteinExistence type="predicted"/>
<dbReference type="PANTHER" id="PTHR33164">
    <property type="entry name" value="TRANSCRIPTIONAL REGULATOR, MARR FAMILY"/>
    <property type="match status" value="1"/>
</dbReference>
<keyword evidence="3" id="KW-1185">Reference proteome</keyword>
<dbReference type="InterPro" id="IPR036388">
    <property type="entry name" value="WH-like_DNA-bd_sf"/>
</dbReference>
<dbReference type="SUPFAM" id="SSF46785">
    <property type="entry name" value="Winged helix' DNA-binding domain"/>
    <property type="match status" value="1"/>
</dbReference>
<accession>A0ABW2TWQ9</accession>
<evidence type="ECO:0000259" key="1">
    <source>
        <dbReference type="PROSITE" id="PS50995"/>
    </source>
</evidence>
<protein>
    <submittedName>
        <fullName evidence="2">MarR family winged helix-turn-helix transcriptional regulator</fullName>
    </submittedName>
</protein>
<reference evidence="3" key="1">
    <citation type="journal article" date="2019" name="Int. J. Syst. Evol. Microbiol.">
        <title>The Global Catalogue of Microorganisms (GCM) 10K type strain sequencing project: providing services to taxonomists for standard genome sequencing and annotation.</title>
        <authorList>
            <consortium name="The Broad Institute Genomics Platform"/>
            <consortium name="The Broad Institute Genome Sequencing Center for Infectious Disease"/>
            <person name="Wu L."/>
            <person name="Ma J."/>
        </authorList>
    </citation>
    <scope>NUCLEOTIDE SEQUENCE [LARGE SCALE GENOMIC DNA]</scope>
    <source>
        <strain evidence="3">JCM 17695</strain>
    </source>
</reference>
<dbReference type="Gene3D" id="1.10.10.10">
    <property type="entry name" value="Winged helix-like DNA-binding domain superfamily/Winged helix DNA-binding domain"/>
    <property type="match status" value="1"/>
</dbReference>
<organism evidence="2 3">
    <name type="scientific">Actinokineospora soli</name>
    <dbReference type="NCBI Taxonomy" id="1048753"/>
    <lineage>
        <taxon>Bacteria</taxon>
        <taxon>Bacillati</taxon>
        <taxon>Actinomycetota</taxon>
        <taxon>Actinomycetes</taxon>
        <taxon>Pseudonocardiales</taxon>
        <taxon>Pseudonocardiaceae</taxon>
        <taxon>Actinokineospora</taxon>
    </lineage>
</organism>
<name>A0ABW2TWQ9_9PSEU</name>
<comment type="caution">
    <text evidence="2">The sequence shown here is derived from an EMBL/GenBank/DDBJ whole genome shotgun (WGS) entry which is preliminary data.</text>
</comment>
<dbReference type="PANTHER" id="PTHR33164:SF43">
    <property type="entry name" value="HTH-TYPE TRANSCRIPTIONAL REPRESSOR YETL"/>
    <property type="match status" value="1"/>
</dbReference>
<dbReference type="SMART" id="SM00347">
    <property type="entry name" value="HTH_MARR"/>
    <property type="match status" value="1"/>
</dbReference>
<dbReference type="Proteomes" id="UP001596512">
    <property type="component" value="Unassembled WGS sequence"/>
</dbReference>
<dbReference type="InterPro" id="IPR036390">
    <property type="entry name" value="WH_DNA-bd_sf"/>
</dbReference>
<dbReference type="EMBL" id="JBHTEY010000004">
    <property type="protein sequence ID" value="MFC7617741.1"/>
    <property type="molecule type" value="Genomic_DNA"/>
</dbReference>
<gene>
    <name evidence="2" type="ORF">ACFQV2_34410</name>
</gene>